<dbReference type="Gene3D" id="1.20.120.430">
    <property type="entry name" value="tRNA modification GTPase MnmE domain 2"/>
    <property type="match status" value="1"/>
</dbReference>
<feature type="binding site" evidence="6">
    <location>
        <position position="23"/>
    </location>
    <ligand>
        <name>(6S)-5-formyl-5,6,7,8-tetrahydrofolate</name>
        <dbReference type="ChEBI" id="CHEBI:57457"/>
    </ligand>
</feature>
<keyword evidence="6" id="KW-0378">Hydrolase</keyword>
<dbReference type="AlphaFoldDB" id="A0A259U1Y2"/>
<feature type="binding site" evidence="6">
    <location>
        <begin position="229"/>
        <end position="234"/>
    </location>
    <ligand>
        <name>GTP</name>
        <dbReference type="ChEBI" id="CHEBI:37565"/>
    </ligand>
</feature>
<proteinExistence type="inferred from homology"/>
<dbReference type="InterPro" id="IPR027266">
    <property type="entry name" value="TrmE/GcvT-like"/>
</dbReference>
<dbReference type="PANTHER" id="PTHR42714">
    <property type="entry name" value="TRNA MODIFICATION GTPASE GTPBP3"/>
    <property type="match status" value="1"/>
</dbReference>
<evidence type="ECO:0000256" key="5">
    <source>
        <dbReference type="ARBA" id="ARBA00023134"/>
    </source>
</evidence>
<dbReference type="Proteomes" id="UP000216446">
    <property type="component" value="Unassembled WGS sequence"/>
</dbReference>
<keyword evidence="3 6" id="KW-0547">Nucleotide-binding</keyword>
<keyword evidence="5 6" id="KW-0342">GTP-binding</keyword>
<dbReference type="InterPro" id="IPR027417">
    <property type="entry name" value="P-loop_NTPase"/>
</dbReference>
<feature type="binding site" evidence="6">
    <location>
        <position position="248"/>
    </location>
    <ligand>
        <name>K(+)</name>
        <dbReference type="ChEBI" id="CHEBI:29103"/>
    </ligand>
</feature>
<evidence type="ECO:0000259" key="8">
    <source>
        <dbReference type="PROSITE" id="PS51709"/>
    </source>
</evidence>
<comment type="similarity">
    <text evidence="1 6 7">Belongs to the TRAFAC class TrmE-Era-EngA-EngB-Septin-like GTPase superfamily. TrmE GTPase family.</text>
</comment>
<evidence type="ECO:0000313" key="9">
    <source>
        <dbReference type="EMBL" id="OZC04009.1"/>
    </source>
</evidence>
<feature type="binding site" evidence="6">
    <location>
        <position position="471"/>
    </location>
    <ligand>
        <name>(6S)-5-formyl-5,6,7,8-tetrahydrofolate</name>
        <dbReference type="ChEBI" id="CHEBI:57457"/>
    </ligand>
</feature>
<comment type="caution">
    <text evidence="6">Lacks conserved residue(s) required for the propagation of feature annotation.</text>
</comment>
<evidence type="ECO:0000256" key="2">
    <source>
        <dbReference type="ARBA" id="ARBA00022694"/>
    </source>
</evidence>
<feature type="binding site" evidence="6">
    <location>
        <begin position="248"/>
        <end position="254"/>
    </location>
    <ligand>
        <name>GTP</name>
        <dbReference type="ChEBI" id="CHEBI:37565"/>
    </ligand>
</feature>
<comment type="cofactor">
    <cofactor evidence="6">
        <name>K(+)</name>
        <dbReference type="ChEBI" id="CHEBI:29103"/>
    </cofactor>
    <text evidence="6">Binds 1 potassium ion per subunit.</text>
</comment>
<gene>
    <name evidence="6" type="primary">mnmE</name>
    <name evidence="6" type="synonym">trmE</name>
    <name evidence="9" type="ORF">BSZ36_14065</name>
</gene>
<dbReference type="InterPro" id="IPR005225">
    <property type="entry name" value="Small_GTP-bd"/>
</dbReference>
<dbReference type="CDD" id="cd14858">
    <property type="entry name" value="TrmE_N"/>
    <property type="match status" value="1"/>
</dbReference>
<reference evidence="9 10" key="1">
    <citation type="submission" date="2016-11" db="EMBL/GenBank/DDBJ databases">
        <title>Study of marine rhodopsin-containing bacteria.</title>
        <authorList>
            <person name="Yoshizawa S."/>
            <person name="Kumagai Y."/>
            <person name="Kogure K."/>
        </authorList>
    </citation>
    <scope>NUCLEOTIDE SEQUENCE [LARGE SCALE GENOMIC DNA]</scope>
    <source>
        <strain evidence="9 10">SG-29</strain>
    </source>
</reference>
<evidence type="ECO:0000256" key="4">
    <source>
        <dbReference type="ARBA" id="ARBA00022958"/>
    </source>
</evidence>
<dbReference type="EC" id="3.6.-.-" evidence="6"/>
<name>A0A259U1Y2_9BACT</name>
<keyword evidence="2 6" id="KW-0819">tRNA processing</keyword>
<dbReference type="Gene3D" id="3.30.1360.120">
    <property type="entry name" value="Probable tRNA modification gtpase trme, domain 1"/>
    <property type="match status" value="1"/>
</dbReference>
<dbReference type="InterPro" id="IPR027368">
    <property type="entry name" value="MnmE_dom2"/>
</dbReference>
<evidence type="ECO:0000256" key="1">
    <source>
        <dbReference type="ARBA" id="ARBA00011043"/>
    </source>
</evidence>
<dbReference type="GO" id="GO:0046872">
    <property type="term" value="F:metal ion binding"/>
    <property type="evidence" value="ECO:0007669"/>
    <property type="project" value="UniProtKB-KW"/>
</dbReference>
<evidence type="ECO:0000313" key="10">
    <source>
        <dbReference type="Proteomes" id="UP000216446"/>
    </source>
</evidence>
<feature type="binding site" evidence="6">
    <location>
        <position position="233"/>
    </location>
    <ligand>
        <name>Mg(2+)</name>
        <dbReference type="ChEBI" id="CHEBI:18420"/>
    </ligand>
</feature>
<dbReference type="GO" id="GO:0005829">
    <property type="term" value="C:cytosol"/>
    <property type="evidence" value="ECO:0007669"/>
    <property type="project" value="TreeGrafter"/>
</dbReference>
<accession>A0A259U1Y2</accession>
<dbReference type="Pfam" id="PF01926">
    <property type="entry name" value="MMR_HSR1"/>
    <property type="match status" value="1"/>
</dbReference>
<dbReference type="PROSITE" id="PS51709">
    <property type="entry name" value="G_TRME"/>
    <property type="match status" value="1"/>
</dbReference>
<comment type="subcellular location">
    <subcellularLocation>
        <location evidence="6">Cytoplasm</location>
    </subcellularLocation>
</comment>
<dbReference type="HAMAP" id="MF_00379">
    <property type="entry name" value="GTPase_MnmE"/>
    <property type="match status" value="1"/>
</dbReference>
<feature type="binding site" evidence="6">
    <location>
        <position position="254"/>
    </location>
    <ligand>
        <name>Mg(2+)</name>
        <dbReference type="ChEBI" id="CHEBI:18420"/>
    </ligand>
</feature>
<dbReference type="InterPro" id="IPR031168">
    <property type="entry name" value="G_TrmE"/>
</dbReference>
<dbReference type="InterPro" id="IPR025867">
    <property type="entry name" value="MnmE_helical"/>
</dbReference>
<dbReference type="GO" id="GO:0030488">
    <property type="term" value="P:tRNA methylation"/>
    <property type="evidence" value="ECO:0007669"/>
    <property type="project" value="TreeGrafter"/>
</dbReference>
<dbReference type="NCBIfam" id="TIGR00231">
    <property type="entry name" value="small_GTP"/>
    <property type="match status" value="1"/>
</dbReference>
<dbReference type="FunCoup" id="A0A259U1Y2">
    <property type="interactions" value="535"/>
</dbReference>
<feature type="binding site" evidence="6">
    <location>
        <position position="123"/>
    </location>
    <ligand>
        <name>(6S)-5-formyl-5,6,7,8-tetrahydrofolate</name>
        <dbReference type="ChEBI" id="CHEBI:57457"/>
    </ligand>
</feature>
<feature type="binding site" evidence="6">
    <location>
        <position position="250"/>
    </location>
    <ligand>
        <name>K(+)</name>
        <dbReference type="ChEBI" id="CHEBI:29103"/>
    </ligand>
</feature>
<feature type="binding site" evidence="6">
    <location>
        <position position="229"/>
    </location>
    <ligand>
        <name>K(+)</name>
        <dbReference type="ChEBI" id="CHEBI:29103"/>
    </ligand>
</feature>
<comment type="subunit">
    <text evidence="6">Homodimer. Heterotetramer of two MnmE and two MnmG subunits.</text>
</comment>
<protein>
    <recommendedName>
        <fullName evidence="6">tRNA modification GTPase MnmE</fullName>
        <ecNumber evidence="6">3.6.-.-</ecNumber>
    </recommendedName>
</protein>
<keyword evidence="10" id="KW-1185">Reference proteome</keyword>
<dbReference type="Gene3D" id="3.40.50.300">
    <property type="entry name" value="P-loop containing nucleotide triphosphate hydrolases"/>
    <property type="match status" value="1"/>
</dbReference>
<evidence type="ECO:0000256" key="7">
    <source>
        <dbReference type="RuleBase" id="RU003313"/>
    </source>
</evidence>
<dbReference type="GO" id="GO:0003924">
    <property type="term" value="F:GTPase activity"/>
    <property type="evidence" value="ECO:0007669"/>
    <property type="project" value="UniProtKB-UniRule"/>
</dbReference>
<comment type="caution">
    <text evidence="9">The sequence shown here is derived from an EMBL/GenBank/DDBJ whole genome shotgun (WGS) entry which is preliminary data.</text>
</comment>
<dbReference type="RefSeq" id="WP_094550012.1">
    <property type="nucleotide sequence ID" value="NZ_MQWB01000001.1"/>
</dbReference>
<comment type="function">
    <text evidence="6">Exhibits a very high intrinsic GTPase hydrolysis rate. Involved in the addition of a carboxymethylaminomethyl (cmnm) group at the wobble position (U34) of certain tRNAs, forming tRNA-cmnm(5)s(2)U34.</text>
</comment>
<dbReference type="Pfam" id="PF10396">
    <property type="entry name" value="TrmE_N"/>
    <property type="match status" value="1"/>
</dbReference>
<keyword evidence="6" id="KW-0963">Cytoplasm</keyword>
<feature type="domain" description="TrmE-type G" evidence="8">
    <location>
        <begin position="219"/>
        <end position="392"/>
    </location>
</feature>
<dbReference type="CDD" id="cd04164">
    <property type="entry name" value="trmE"/>
    <property type="match status" value="1"/>
</dbReference>
<dbReference type="GO" id="GO:0002098">
    <property type="term" value="P:tRNA wobble uridine modification"/>
    <property type="evidence" value="ECO:0007669"/>
    <property type="project" value="TreeGrafter"/>
</dbReference>
<feature type="binding site" evidence="6">
    <location>
        <begin position="273"/>
        <end position="276"/>
    </location>
    <ligand>
        <name>GTP</name>
        <dbReference type="ChEBI" id="CHEBI:37565"/>
    </ligand>
</feature>
<dbReference type="EMBL" id="MQWB01000001">
    <property type="protein sequence ID" value="OZC04009.1"/>
    <property type="molecule type" value="Genomic_DNA"/>
</dbReference>
<dbReference type="InterPro" id="IPR006073">
    <property type="entry name" value="GTP-bd"/>
</dbReference>
<dbReference type="NCBIfam" id="NF003661">
    <property type="entry name" value="PRK05291.1-3"/>
    <property type="match status" value="1"/>
</dbReference>
<keyword evidence="6" id="KW-0479">Metal-binding</keyword>
<organism evidence="9 10">
    <name type="scientific">Rubricoccus marinus</name>
    <dbReference type="NCBI Taxonomy" id="716817"/>
    <lineage>
        <taxon>Bacteria</taxon>
        <taxon>Pseudomonadati</taxon>
        <taxon>Rhodothermota</taxon>
        <taxon>Rhodothermia</taxon>
        <taxon>Rhodothermales</taxon>
        <taxon>Rubricoccaceae</taxon>
        <taxon>Rubricoccus</taxon>
    </lineage>
</organism>
<dbReference type="InterPro" id="IPR004520">
    <property type="entry name" value="GTPase_MnmE"/>
</dbReference>
<dbReference type="Pfam" id="PF12631">
    <property type="entry name" value="MnmE_helical"/>
    <property type="match status" value="1"/>
</dbReference>
<dbReference type="InterPro" id="IPR018948">
    <property type="entry name" value="GTP-bd_TrmE_N"/>
</dbReference>
<dbReference type="PANTHER" id="PTHR42714:SF2">
    <property type="entry name" value="TRNA MODIFICATION GTPASE GTPBP3, MITOCHONDRIAL"/>
    <property type="match status" value="1"/>
</dbReference>
<dbReference type="OrthoDB" id="9805918at2"/>
<feature type="binding site" evidence="6">
    <location>
        <position position="84"/>
    </location>
    <ligand>
        <name>(6S)-5-formyl-5,6,7,8-tetrahydrofolate</name>
        <dbReference type="ChEBI" id="CHEBI:57457"/>
    </ligand>
</feature>
<dbReference type="InParanoid" id="A0A259U1Y2"/>
<dbReference type="GO" id="GO:0005525">
    <property type="term" value="F:GTP binding"/>
    <property type="evidence" value="ECO:0007669"/>
    <property type="project" value="UniProtKB-UniRule"/>
</dbReference>
<keyword evidence="4 6" id="KW-0630">Potassium</keyword>
<sequence length="471" mass="48801">MHHPDTIAALATARGESALAVVRVSGPLALEVASSRFTNAKLADAPSHTAHVGWVTNARGERVDQAVATVFRGPTSATGEDVVELTTHGGTAAPQAVLRALLDAGVRLAEPGEFTQRAFLAGKLDLAQAEAIADLIHARSTAAARSAARGIEGRTSGALATIKDRLVETAALVELELDFSDEDVEFADRETLVRLLGEASGEIAALLSTARLGAFVRDGVRVVLGGRPNAGKSTLLNALVERDRAIVSEVAGTTRDSVEAEREIDGLLFRFVDTAGLRETEDAIEAEGVRRSREAAGGADVLVYVADARTGLDAQEAAFLADLTARRPDLPIVHVANKADLLASGGAPNGQAGSASPQNVGAPEALALSAHRALTDPAALDGLRQRLLSIVRAGESEAESSVIVTNERHRQLLAQAHEAVGRAQSQLEAGASGDLLALDLRAALDALGRITGAVTADDVLGAVFGRFCIGK</sequence>
<evidence type="ECO:0000256" key="6">
    <source>
        <dbReference type="HAMAP-Rule" id="MF_00379"/>
    </source>
</evidence>
<evidence type="ECO:0000256" key="3">
    <source>
        <dbReference type="ARBA" id="ARBA00022741"/>
    </source>
</evidence>
<feature type="binding site" evidence="6">
    <location>
        <begin position="337"/>
        <end position="340"/>
    </location>
    <ligand>
        <name>GTP</name>
        <dbReference type="ChEBI" id="CHEBI:37565"/>
    </ligand>
</feature>
<keyword evidence="6" id="KW-0460">Magnesium</keyword>
<feature type="binding site" evidence="6">
    <location>
        <position position="253"/>
    </location>
    <ligand>
        <name>K(+)</name>
        <dbReference type="ChEBI" id="CHEBI:29103"/>
    </ligand>
</feature>
<dbReference type="SUPFAM" id="SSF116878">
    <property type="entry name" value="TrmE connector domain"/>
    <property type="match status" value="1"/>
</dbReference>
<dbReference type="NCBIfam" id="TIGR00450">
    <property type="entry name" value="mnmE_trmE_thdF"/>
    <property type="match status" value="1"/>
</dbReference>
<dbReference type="SUPFAM" id="SSF52540">
    <property type="entry name" value="P-loop containing nucleoside triphosphate hydrolases"/>
    <property type="match status" value="1"/>
</dbReference>